<proteinExistence type="predicted"/>
<dbReference type="InterPro" id="IPR018247">
    <property type="entry name" value="EF_Hand_1_Ca_BS"/>
</dbReference>
<gene>
    <name evidence="2" type="ORF">FXB40_33485</name>
</gene>
<dbReference type="PROSITE" id="PS00018">
    <property type="entry name" value="EF_HAND_1"/>
    <property type="match status" value="1"/>
</dbReference>
<dbReference type="OrthoDB" id="6872474at2"/>
<reference evidence="2 3" key="1">
    <citation type="submission" date="2019-08" db="EMBL/GenBank/DDBJ databases">
        <title>Bradyrhizobium hipponensis sp. nov., a rhizobium isolated from a Lupinus angustifolius root nodule in Tunisia.</title>
        <authorList>
            <person name="Off K."/>
            <person name="Rejili M."/>
            <person name="Mars M."/>
            <person name="Brachmann A."/>
            <person name="Marin M."/>
        </authorList>
    </citation>
    <scope>NUCLEOTIDE SEQUENCE [LARGE SCALE GENOMIC DNA]</scope>
    <source>
        <strain evidence="2 3">CTAW71</strain>
    </source>
</reference>
<protein>
    <recommendedName>
        <fullName evidence="1">Caspase family p20 domain-containing protein</fullName>
    </recommendedName>
</protein>
<dbReference type="GO" id="GO:0005737">
    <property type="term" value="C:cytoplasm"/>
    <property type="evidence" value="ECO:0007669"/>
    <property type="project" value="TreeGrafter"/>
</dbReference>
<dbReference type="PROSITE" id="PS50208">
    <property type="entry name" value="CASPASE_P20"/>
    <property type="match status" value="1"/>
</dbReference>
<dbReference type="Pfam" id="PF00656">
    <property type="entry name" value="Peptidase_C14"/>
    <property type="match status" value="1"/>
</dbReference>
<dbReference type="PANTHER" id="PTHR48104:SF30">
    <property type="entry name" value="METACASPASE-1"/>
    <property type="match status" value="1"/>
</dbReference>
<comment type="caution">
    <text evidence="2">The sequence shown here is derived from an EMBL/GenBank/DDBJ whole genome shotgun (WGS) entry which is preliminary data.</text>
</comment>
<dbReference type="InterPro" id="IPR011600">
    <property type="entry name" value="Pept_C14_caspase"/>
</dbReference>
<dbReference type="Gene3D" id="3.40.50.1460">
    <property type="match status" value="1"/>
</dbReference>
<accession>A0A5D3K7H8</accession>
<dbReference type="InterPro" id="IPR029030">
    <property type="entry name" value="Caspase-like_dom_sf"/>
</dbReference>
<dbReference type="Proteomes" id="UP000324758">
    <property type="component" value="Unassembled WGS sequence"/>
</dbReference>
<dbReference type="AlphaFoldDB" id="A0A5D3K7H8"/>
<dbReference type="InterPro" id="IPR050452">
    <property type="entry name" value="Metacaspase"/>
</dbReference>
<evidence type="ECO:0000259" key="1">
    <source>
        <dbReference type="PROSITE" id="PS50208"/>
    </source>
</evidence>
<dbReference type="GO" id="GO:0006508">
    <property type="term" value="P:proteolysis"/>
    <property type="evidence" value="ECO:0007669"/>
    <property type="project" value="InterPro"/>
</dbReference>
<feature type="domain" description="Caspase family p20" evidence="1">
    <location>
        <begin position="49"/>
        <end position="126"/>
    </location>
</feature>
<organism evidence="2 3">
    <name type="scientific">Bradyrhizobium rifense</name>
    <dbReference type="NCBI Taxonomy" id="515499"/>
    <lineage>
        <taxon>Bacteria</taxon>
        <taxon>Pseudomonadati</taxon>
        <taxon>Pseudomonadota</taxon>
        <taxon>Alphaproteobacteria</taxon>
        <taxon>Hyphomicrobiales</taxon>
        <taxon>Nitrobacteraceae</taxon>
        <taxon>Bradyrhizobium</taxon>
    </lineage>
</organism>
<evidence type="ECO:0000313" key="2">
    <source>
        <dbReference type="EMBL" id="TYL89861.1"/>
    </source>
</evidence>
<dbReference type="InterPro" id="IPR001309">
    <property type="entry name" value="Pept_C14_p20"/>
</dbReference>
<keyword evidence="3" id="KW-1185">Reference proteome</keyword>
<sequence>MRSSRGFEHRFGRLCAAIALAAMIGLPLQHARAAEALSISNPDGGAVRALVIGIDDYQHVRKLKGAVADAADIVSSLKTMGVGDVLELTNAQADRASVLREISAMVERTRNNDLVFLSIAGHGTQEPERIKGSEPDGMENVFLLPGFETTPTGSVERVLGSEFNHFIRQFELRGAKVIFVADTCHGGGMVRDIDPRAEEMSFRQVPRYTLLVDELKPVSDSNDPKSELDLDHTAFLAAVDRNTKAPEVRIPGVDGLRGALSYAVARAVEGSADINHDGKVTLKELFANVRQVVYQLSDQRQNIVTISSPAQTPETDVAFELTRGVVLIQGPAARTATAQATVAADGKAPSAPVATTKTPTVPTLVAAPNAAPSNPVPTDTALAGTAPAPPRLSTPIRLAALDGKMNYFSSVSTKDVTVQAVQPTDNPDLIWDPVSHDVIAWGDVVAYGMEVANLPTVVDRTAAIRELKRMATRSPQTMRIWPDDRQQRAGQTIEVELSDVAARALLLFNVSGDGTIQMLYPVGTDAPLAKSPSLRLPLRVGEPFGAEQIVAVTSQQRMSDLETVLIQLNRRRASGQLIKSLERYLPADARIASIGFFSAP</sequence>
<dbReference type="PANTHER" id="PTHR48104">
    <property type="entry name" value="METACASPASE-4"/>
    <property type="match status" value="1"/>
</dbReference>
<dbReference type="EMBL" id="VSSS01000057">
    <property type="protein sequence ID" value="TYL89861.1"/>
    <property type="molecule type" value="Genomic_DNA"/>
</dbReference>
<evidence type="ECO:0000313" key="3">
    <source>
        <dbReference type="Proteomes" id="UP000324758"/>
    </source>
</evidence>
<dbReference type="SUPFAM" id="SSF52129">
    <property type="entry name" value="Caspase-like"/>
    <property type="match status" value="1"/>
</dbReference>
<name>A0A5D3K7H8_9BRAD</name>
<dbReference type="GO" id="GO:0004197">
    <property type="term" value="F:cysteine-type endopeptidase activity"/>
    <property type="evidence" value="ECO:0007669"/>
    <property type="project" value="InterPro"/>
</dbReference>